<proteinExistence type="predicted"/>
<dbReference type="RefSeq" id="WP_307276203.1">
    <property type="nucleotide sequence ID" value="NZ_JAUSZT010000002.1"/>
</dbReference>
<evidence type="ECO:0008006" key="4">
    <source>
        <dbReference type="Google" id="ProtNLM"/>
    </source>
</evidence>
<sequence>MSLKAKYGNLTIAAFLMSFSQINQNFAADANGCILKTETESDWLFVNNCNRDLVLELCFEKTIDSAVNCSSVAQNNSDRLYPATVVEANSILQILNIGDRSEIKWGACYHNEKDDRNPGIPEGEWKFTYRCKNSNVDN</sequence>
<comment type="caution">
    <text evidence="2">The sequence shown here is derived from an EMBL/GenBank/DDBJ whole genome shotgun (WGS) entry which is preliminary data.</text>
</comment>
<organism evidence="2 3">
    <name type="scientific">Phyllobacterium ifriqiyense</name>
    <dbReference type="NCBI Taxonomy" id="314238"/>
    <lineage>
        <taxon>Bacteria</taxon>
        <taxon>Pseudomonadati</taxon>
        <taxon>Pseudomonadota</taxon>
        <taxon>Alphaproteobacteria</taxon>
        <taxon>Hyphomicrobiales</taxon>
        <taxon>Phyllobacteriaceae</taxon>
        <taxon>Phyllobacterium</taxon>
    </lineage>
</organism>
<keyword evidence="1" id="KW-0732">Signal</keyword>
<evidence type="ECO:0000313" key="2">
    <source>
        <dbReference type="EMBL" id="MDQ0995239.1"/>
    </source>
</evidence>
<keyword evidence="3" id="KW-1185">Reference proteome</keyword>
<accession>A0ABU0S3A4</accession>
<dbReference type="Proteomes" id="UP001237780">
    <property type="component" value="Unassembled WGS sequence"/>
</dbReference>
<feature type="chain" id="PRO_5047375061" description="Cyanovirin-N domain-containing protein" evidence="1">
    <location>
        <begin position="28"/>
        <end position="138"/>
    </location>
</feature>
<gene>
    <name evidence="2" type="ORF">QFZ34_000416</name>
</gene>
<protein>
    <recommendedName>
        <fullName evidence="4">Cyanovirin-N domain-containing protein</fullName>
    </recommendedName>
</protein>
<name>A0ABU0S3A4_9HYPH</name>
<reference evidence="2 3" key="1">
    <citation type="submission" date="2023-07" db="EMBL/GenBank/DDBJ databases">
        <title>Comparative genomics of wheat-associated soil bacteria to identify genetic determinants of phenazine resistance.</title>
        <authorList>
            <person name="Mouncey N."/>
        </authorList>
    </citation>
    <scope>NUCLEOTIDE SEQUENCE [LARGE SCALE GENOMIC DNA]</scope>
    <source>
        <strain evidence="2 3">W4I11</strain>
    </source>
</reference>
<feature type="signal peptide" evidence="1">
    <location>
        <begin position="1"/>
        <end position="27"/>
    </location>
</feature>
<evidence type="ECO:0000313" key="3">
    <source>
        <dbReference type="Proteomes" id="UP001237780"/>
    </source>
</evidence>
<evidence type="ECO:0000256" key="1">
    <source>
        <dbReference type="SAM" id="SignalP"/>
    </source>
</evidence>
<dbReference type="EMBL" id="JAUSZT010000002">
    <property type="protein sequence ID" value="MDQ0995239.1"/>
    <property type="molecule type" value="Genomic_DNA"/>
</dbReference>